<name>A0A4R4V7T1_9ACTN</name>
<keyword evidence="2" id="KW-1185">Reference proteome</keyword>
<dbReference type="RefSeq" id="WP_132597881.1">
    <property type="nucleotide sequence ID" value="NZ_SMKO01000079.1"/>
</dbReference>
<dbReference type="EMBL" id="SMKO01000079">
    <property type="protein sequence ID" value="TDD01328.1"/>
    <property type="molecule type" value="Genomic_DNA"/>
</dbReference>
<comment type="caution">
    <text evidence="1">The sequence shown here is derived from an EMBL/GenBank/DDBJ whole genome shotgun (WGS) entry which is preliminary data.</text>
</comment>
<proteinExistence type="predicted"/>
<organism evidence="1 2">
    <name type="scientific">Nonomuraea deserti</name>
    <dbReference type="NCBI Taxonomy" id="1848322"/>
    <lineage>
        <taxon>Bacteria</taxon>
        <taxon>Bacillati</taxon>
        <taxon>Actinomycetota</taxon>
        <taxon>Actinomycetes</taxon>
        <taxon>Streptosporangiales</taxon>
        <taxon>Streptosporangiaceae</taxon>
        <taxon>Nonomuraea</taxon>
    </lineage>
</organism>
<reference evidence="1 2" key="1">
    <citation type="submission" date="2019-03" db="EMBL/GenBank/DDBJ databases">
        <title>Draft genome sequences of novel Actinobacteria.</title>
        <authorList>
            <person name="Sahin N."/>
            <person name="Ay H."/>
            <person name="Saygin H."/>
        </authorList>
    </citation>
    <scope>NUCLEOTIDE SEQUENCE [LARGE SCALE GENOMIC DNA]</scope>
    <source>
        <strain evidence="1 2">KC310</strain>
    </source>
</reference>
<gene>
    <name evidence="1" type="ORF">E1292_26305</name>
</gene>
<sequence>MTARRDLIQTARTARQAGLRRTTEIAAELAAIPGWLLVGDPSRLTDPEHRAMAEHATALSADLDAAHRGVLALDAELDALDSPLPENIYLFLEWSNWLATVPDSGTLLAQLHPDPRRLFLGAEPRMTAATAQRIVETVAANGGQVGGGSAFVDAARLSDDDVFDLDHTARIRLDPVDADQSIGVLLPVRLETRFSPRDNEDDPWKLRVRVHPDPIALAAPPPTTTAAEAELVAECWSRCDGDLSTESGEAAFRALAGAVGGGRAAYLLRTVPVVPDGTTFVPWGAHREQGIPAVAYHAALPEVLQLWGRTDGTLRLLGELRPDHARIAQQADFDSALRSLEHDRMPELWWNSYRAAHEVGLAIEVVLPDGPHLEALLVTGLGHDDPQGAFAARAGRGALGVVEPMSPTNTVGGTPAADLGRDTATWLATARATGSGTANGLAFWLTGRPLLDGVPSADISLLTAVSPLVTALWPVLWQRWLKDVVGVPHEVVAMGDWAGRLLTPLGPFPAVRVGDLPYGVLPTTDLSAWRAATGDPPWEAPLVTVLKAALPSWAQGAAEGGTAAGADAARLLNILGRVPTSRASGSRMLLPLEVHALLRDLATGEHPQAVLDLWRQNATDVLNLSAALGAPDPLRRYQAYGYVQAAPTATGHVREILHGYLGMHWEELAFTEQESEHPLLVRLVRQSLLLTQAEVARLDPDRWPHWTSPYVLPVNEAEQLAHDAGRGGYVTDLPDYALDLLGEQYPPDPRVAAITRQFLDVRQAVELLAELGDEWVEGGRLAPTVATVLDSASHRIDPWATAPASRRLRRLAARGVPRRLGAYGWVDDLSPADDPTPPTRAGLLHTPGHSQALAAAVLRDHAVHDDDARWQITARSDQVRLAARLGADVRLGVHPSEAVGREIERRAGDPALVLDLRRRFPARPEQAGRRVCDGLRVLDAASGDLPAGLGPLDDLRGVLDTYGDLLVADAVHDVVSGRAAQAQESMEAAAGLGAPPELRLLRTQRRGASVRTTVLIALPFPGATDPQSPMEIADPALAALLRDEAGSATEWTWTRDGTSVTLADLALDVPDTVLIPRDRLHELVANVLGGPATGGTAPDRHAVADRLCSLLEAQHGLPGLLGATGEDELRTRLGTLRTAAADVLTALVADPPQTGTAARWGLPADPEQAGQLLTLRLEQAGDPADDATADAAALSERIRVLLAPVTGLPLICKGTLPATVITPALDRDWLEVVAAVRPALARLEAHQLLHPWPGAVDDPARLWTKPEQGEHRLVIYGPGLQSDDPVAIALLDDWAETVPSDQHTTFAAFGFDAPRARAPQAVLLAVPSDEQVPLAPDALPGIVLATRELARARMAHPDQLDAWSMAVPTSMILAAGPAGADLVEP</sequence>
<dbReference type="Proteomes" id="UP000295258">
    <property type="component" value="Unassembled WGS sequence"/>
</dbReference>
<evidence type="ECO:0000313" key="2">
    <source>
        <dbReference type="Proteomes" id="UP000295258"/>
    </source>
</evidence>
<protein>
    <submittedName>
        <fullName evidence="1">Uncharacterized protein</fullName>
    </submittedName>
</protein>
<evidence type="ECO:0000313" key="1">
    <source>
        <dbReference type="EMBL" id="TDD01328.1"/>
    </source>
</evidence>
<accession>A0A4R4V7T1</accession>